<evidence type="ECO:0000256" key="3">
    <source>
        <dbReference type="ARBA" id="ARBA00022989"/>
    </source>
</evidence>
<evidence type="ECO:0000256" key="1">
    <source>
        <dbReference type="ARBA" id="ARBA00022475"/>
    </source>
</evidence>
<evidence type="ECO:0000256" key="4">
    <source>
        <dbReference type="ARBA" id="ARBA00023136"/>
    </source>
</evidence>
<dbReference type="PANTHER" id="PTHR30518:SF2">
    <property type="entry name" value="ENDOLYTIC MUREIN TRANSGLYCOSYLASE"/>
    <property type="match status" value="1"/>
</dbReference>
<evidence type="ECO:0000256" key="5">
    <source>
        <dbReference type="ARBA" id="ARBA00023239"/>
    </source>
</evidence>
<keyword evidence="5 7" id="KW-0456">Lyase</keyword>
<dbReference type="InterPro" id="IPR003770">
    <property type="entry name" value="MLTG-like"/>
</dbReference>
<dbReference type="Proteomes" id="UP000260649">
    <property type="component" value="Unassembled WGS sequence"/>
</dbReference>
<evidence type="ECO:0000256" key="7">
    <source>
        <dbReference type="HAMAP-Rule" id="MF_02065"/>
    </source>
</evidence>
<dbReference type="HAMAP" id="MF_02065">
    <property type="entry name" value="MltG"/>
    <property type="match status" value="1"/>
</dbReference>
<accession>A0A3E2B645</accession>
<feature type="site" description="Important for catalytic activity" evidence="7">
    <location>
        <position position="253"/>
    </location>
</feature>
<reference evidence="9 10" key="1">
    <citation type="submission" date="2018-07" db="EMBL/GenBank/DDBJ databases">
        <title>GABA Modulating Bacteria of the Human Gut Microbiota.</title>
        <authorList>
            <person name="Strandwitz P."/>
            <person name="Kim K.H."/>
            <person name="Terekhova D."/>
            <person name="Liu J.K."/>
            <person name="Sharma A."/>
            <person name="Levering J."/>
            <person name="Mcdonald D."/>
            <person name="Dietrich D."/>
            <person name="Ramadhar T.R."/>
            <person name="Lekbua A."/>
            <person name="Mroue N."/>
            <person name="Liston C."/>
            <person name="Stewart E.J."/>
            <person name="Dubin M.J."/>
            <person name="Zengler K."/>
            <person name="Knight R."/>
            <person name="Gilbert J.A."/>
            <person name="Clardy J."/>
            <person name="Lewis K."/>
        </authorList>
    </citation>
    <scope>NUCLEOTIDE SEQUENCE [LARGE SCALE GENOMIC DNA]</scope>
    <source>
        <strain evidence="9 10">KLE1738</strain>
    </source>
</reference>
<comment type="similarity">
    <text evidence="7">Belongs to the transglycosylase MltG family.</text>
</comment>
<keyword evidence="2 7" id="KW-0812">Transmembrane</keyword>
<dbReference type="GO" id="GO:0005886">
    <property type="term" value="C:plasma membrane"/>
    <property type="evidence" value="ECO:0007669"/>
    <property type="project" value="UniProtKB-SubCell"/>
</dbReference>
<comment type="catalytic activity">
    <reaction evidence="7">
        <text>a peptidoglycan chain = a peptidoglycan chain with N-acetyl-1,6-anhydromuramyl-[peptide] at the reducing end + a peptidoglycan chain with N-acetylglucosamine at the non-reducing end.</text>
        <dbReference type="EC" id="4.2.2.29"/>
    </reaction>
</comment>
<feature type="transmembrane region" description="Helical" evidence="7">
    <location>
        <begin position="33"/>
        <end position="55"/>
    </location>
</feature>
<organism evidence="9 10">
    <name type="scientific">Evtepia gabavorous</name>
    <dbReference type="NCBI Taxonomy" id="2211183"/>
    <lineage>
        <taxon>Bacteria</taxon>
        <taxon>Bacillati</taxon>
        <taxon>Bacillota</taxon>
        <taxon>Clostridia</taxon>
        <taxon>Eubacteriales</taxon>
        <taxon>Evtepia</taxon>
    </lineage>
</organism>
<gene>
    <name evidence="7 9" type="primary">mltG</name>
    <name evidence="9" type="ORF">DV520_02435</name>
</gene>
<proteinExistence type="inferred from homology"/>
<dbReference type="PANTHER" id="PTHR30518">
    <property type="entry name" value="ENDOLYTIC MUREIN TRANSGLYCOSYLASE"/>
    <property type="match status" value="1"/>
</dbReference>
<dbReference type="RefSeq" id="WP_117141664.1">
    <property type="nucleotide sequence ID" value="NZ_CAKXKJ010000009.1"/>
</dbReference>
<evidence type="ECO:0000313" key="10">
    <source>
        <dbReference type="Proteomes" id="UP000260649"/>
    </source>
</evidence>
<dbReference type="GeneID" id="97994597"/>
<dbReference type="Pfam" id="PF02618">
    <property type="entry name" value="YceG"/>
    <property type="match status" value="1"/>
</dbReference>
<keyword evidence="6 7" id="KW-0961">Cell wall biogenesis/degradation</keyword>
<dbReference type="Gene3D" id="3.30.1490.480">
    <property type="entry name" value="Endolytic murein transglycosylase"/>
    <property type="match status" value="1"/>
</dbReference>
<feature type="region of interest" description="Disordered" evidence="8">
    <location>
        <begin position="1"/>
        <end position="26"/>
    </location>
</feature>
<dbReference type="EC" id="4.2.2.29" evidence="7"/>
<evidence type="ECO:0000256" key="2">
    <source>
        <dbReference type="ARBA" id="ARBA00022692"/>
    </source>
</evidence>
<evidence type="ECO:0000313" key="9">
    <source>
        <dbReference type="EMBL" id="RFT07520.1"/>
    </source>
</evidence>
<evidence type="ECO:0000256" key="8">
    <source>
        <dbReference type="SAM" id="MobiDB-lite"/>
    </source>
</evidence>
<evidence type="ECO:0000256" key="6">
    <source>
        <dbReference type="ARBA" id="ARBA00023316"/>
    </source>
</evidence>
<keyword evidence="4 7" id="KW-0472">Membrane</keyword>
<dbReference type="GO" id="GO:0009252">
    <property type="term" value="P:peptidoglycan biosynthetic process"/>
    <property type="evidence" value="ECO:0007669"/>
    <property type="project" value="UniProtKB-UniRule"/>
</dbReference>
<dbReference type="NCBIfam" id="TIGR00247">
    <property type="entry name" value="endolytic transglycosylase MltG"/>
    <property type="match status" value="1"/>
</dbReference>
<dbReference type="EMBL" id="QQRQ01000002">
    <property type="protein sequence ID" value="RFT07520.1"/>
    <property type="molecule type" value="Genomic_DNA"/>
</dbReference>
<comment type="caution">
    <text evidence="9">The sequence shown here is derived from an EMBL/GenBank/DDBJ whole genome shotgun (WGS) entry which is preliminary data.</text>
</comment>
<keyword evidence="10" id="KW-1185">Reference proteome</keyword>
<dbReference type="OrthoDB" id="9814591at2"/>
<dbReference type="GO" id="GO:0071555">
    <property type="term" value="P:cell wall organization"/>
    <property type="evidence" value="ECO:0007669"/>
    <property type="project" value="UniProtKB-KW"/>
</dbReference>
<feature type="compositionally biased region" description="Basic and acidic residues" evidence="8">
    <location>
        <begin position="1"/>
        <end position="17"/>
    </location>
</feature>
<protein>
    <recommendedName>
        <fullName evidence="7">Endolytic murein transglycosylase</fullName>
        <ecNumber evidence="7">4.2.2.29</ecNumber>
    </recommendedName>
    <alternativeName>
        <fullName evidence="7">Peptidoglycan lytic transglycosylase</fullName>
    </alternativeName>
    <alternativeName>
        <fullName evidence="7">Peptidoglycan polymerization terminase</fullName>
    </alternativeName>
</protein>
<comment type="function">
    <text evidence="7">Functions as a peptidoglycan terminase that cleaves nascent peptidoglycan strands endolytically to terminate their elongation.</text>
</comment>
<name>A0A3E2B645_9FIRM</name>
<sequence>MERDTRRRRPEEPERRPAPQRRRRNKRSPLSNSMLYIVMVCAVSIVLAAVGWSLANDMLALNKDKVTATIVVDDENDFGSVVDQLKDNDIIKYKGLFRLFSALSGGSDKIAQGSYLVDTDMDYRAILNSLGSGSSSRVEVSVTIQEGLTVRQIFELLEKEGVSTVEKLNDMAANHDYAFSFLEDIPLGDPNRLEGYLFPDTYNFYMGEDPKYVINKMLVNFDSKVDDSMRQKIADKGYTIQELLTVASMIEKETDGTDRTTIASVIYNRLNNPGAGTTGHLNIDATIQYVLPEGEIVSEEDYYTVESPYNTYLNKGLPPGPIANPGLESIMAALNPESTNYYYYALGDDGVHHFFTSYSEHQAFLNS</sequence>
<comment type="subcellular location">
    <subcellularLocation>
        <location evidence="7">Cell membrane</location>
        <topology evidence="7">Single-pass membrane protein</topology>
    </subcellularLocation>
</comment>
<keyword evidence="3 7" id="KW-1133">Transmembrane helix</keyword>
<dbReference type="GO" id="GO:0008932">
    <property type="term" value="F:lytic endotransglycosylase activity"/>
    <property type="evidence" value="ECO:0007669"/>
    <property type="project" value="UniProtKB-UniRule"/>
</dbReference>
<keyword evidence="1 7" id="KW-1003">Cell membrane</keyword>
<dbReference type="AlphaFoldDB" id="A0A3E2B645"/>